<keyword evidence="2" id="KW-1185">Reference proteome</keyword>
<proteinExistence type="predicted"/>
<dbReference type="Proteomes" id="UP000284706">
    <property type="component" value="Unassembled WGS sequence"/>
</dbReference>
<comment type="caution">
    <text evidence="1">The sequence shown here is derived from an EMBL/GenBank/DDBJ whole genome shotgun (WGS) entry which is preliminary data.</text>
</comment>
<name>A0A409WIT7_9AGAR</name>
<reference evidence="1 2" key="1">
    <citation type="journal article" date="2018" name="Evol. Lett.">
        <title>Horizontal gene cluster transfer increased hallucinogenic mushroom diversity.</title>
        <authorList>
            <person name="Reynolds H.T."/>
            <person name="Vijayakumar V."/>
            <person name="Gluck-Thaler E."/>
            <person name="Korotkin H.B."/>
            <person name="Matheny P.B."/>
            <person name="Slot J.C."/>
        </authorList>
    </citation>
    <scope>NUCLEOTIDE SEQUENCE [LARGE SCALE GENOMIC DNA]</scope>
    <source>
        <strain evidence="1 2">SRW20</strain>
    </source>
</reference>
<dbReference type="InParanoid" id="A0A409WIT7"/>
<dbReference type="AlphaFoldDB" id="A0A409WIT7"/>
<accession>A0A409WIT7</accession>
<gene>
    <name evidence="1" type="ORF">CVT26_007767</name>
</gene>
<dbReference type="EMBL" id="NHYE01005052">
    <property type="protein sequence ID" value="PPQ78412.1"/>
    <property type="molecule type" value="Genomic_DNA"/>
</dbReference>
<sequence>MDDLNALNNQPLLDTLSLANTCLIPRCVSTIDHGSSALTYLQAPNATYSEHRALCLQNRPPVLSLKAYPLHKQAILRFVDPAMSNLRIANAPSRYLALRPRNHDITT</sequence>
<evidence type="ECO:0000313" key="1">
    <source>
        <dbReference type="EMBL" id="PPQ78412.1"/>
    </source>
</evidence>
<organism evidence="1 2">
    <name type="scientific">Gymnopilus dilepis</name>
    <dbReference type="NCBI Taxonomy" id="231916"/>
    <lineage>
        <taxon>Eukaryota</taxon>
        <taxon>Fungi</taxon>
        <taxon>Dikarya</taxon>
        <taxon>Basidiomycota</taxon>
        <taxon>Agaricomycotina</taxon>
        <taxon>Agaricomycetes</taxon>
        <taxon>Agaricomycetidae</taxon>
        <taxon>Agaricales</taxon>
        <taxon>Agaricineae</taxon>
        <taxon>Hymenogastraceae</taxon>
        <taxon>Gymnopilus</taxon>
    </lineage>
</organism>
<evidence type="ECO:0000313" key="2">
    <source>
        <dbReference type="Proteomes" id="UP000284706"/>
    </source>
</evidence>
<protein>
    <submittedName>
        <fullName evidence="1">Uncharacterized protein</fullName>
    </submittedName>
</protein>